<name>A0A1A9ANY8_PLAOA</name>
<dbReference type="EMBL" id="FLRD01001641">
    <property type="protein sequence ID" value="SBT57804.1"/>
    <property type="molecule type" value="Genomic_DNA"/>
</dbReference>
<accession>A0A1A9ANY8</accession>
<protein>
    <submittedName>
        <fullName evidence="1">PIR Superfamily Protein</fullName>
    </submittedName>
</protein>
<evidence type="ECO:0000313" key="1">
    <source>
        <dbReference type="EMBL" id="SBT57804.1"/>
    </source>
</evidence>
<organism evidence="1 2">
    <name type="scientific">Plasmodium ovale wallikeri</name>
    <dbReference type="NCBI Taxonomy" id="864142"/>
    <lineage>
        <taxon>Eukaryota</taxon>
        <taxon>Sar</taxon>
        <taxon>Alveolata</taxon>
        <taxon>Apicomplexa</taxon>
        <taxon>Aconoidasida</taxon>
        <taxon>Haemosporida</taxon>
        <taxon>Plasmodiidae</taxon>
        <taxon>Plasmodium</taxon>
        <taxon>Plasmodium (Plasmodium)</taxon>
    </lineage>
</organism>
<keyword evidence="2" id="KW-1185">Reference proteome</keyword>
<sequence length="122" mass="14403">MSGGCMNMCPDYFRCDDTYNPHNLFKALKCKEYQKFYGGMQKIQKSHFADYHVIWLTEYSGKIKEKPLLRMERMEYASTPENVCDIITCDPFYVAFTPLGSYFHNKEAKKKRPIFNKVKSNI</sequence>
<proteinExistence type="predicted"/>
<dbReference type="AlphaFoldDB" id="A0A1A9ANY8"/>
<reference evidence="2" key="1">
    <citation type="submission" date="2016-05" db="EMBL/GenBank/DDBJ databases">
        <authorList>
            <person name="Naeem R."/>
        </authorList>
    </citation>
    <scope>NUCLEOTIDE SEQUENCE [LARGE SCALE GENOMIC DNA]</scope>
</reference>
<gene>
    <name evidence="1" type="ORF">POVWA1_083810</name>
</gene>
<dbReference type="Proteomes" id="UP000078555">
    <property type="component" value="Unassembled WGS sequence"/>
</dbReference>
<evidence type="ECO:0000313" key="2">
    <source>
        <dbReference type="Proteomes" id="UP000078555"/>
    </source>
</evidence>